<accession>A0ABV6LPP1</accession>
<feature type="domain" description="DUF1232" evidence="5">
    <location>
        <begin position="53"/>
        <end position="87"/>
    </location>
</feature>
<evidence type="ECO:0000313" key="6">
    <source>
        <dbReference type="EMBL" id="MFC0524362.1"/>
    </source>
</evidence>
<dbReference type="InterPro" id="IPR010652">
    <property type="entry name" value="DUF1232"/>
</dbReference>
<comment type="caution">
    <text evidence="6">The sequence shown here is derived from an EMBL/GenBank/DDBJ whole genome shotgun (WGS) entry which is preliminary data.</text>
</comment>
<dbReference type="RefSeq" id="WP_377349301.1">
    <property type="nucleotide sequence ID" value="NZ_JBHLTP010000011.1"/>
</dbReference>
<keyword evidence="4" id="KW-0472">Membrane</keyword>
<dbReference type="Pfam" id="PF06803">
    <property type="entry name" value="DUF1232"/>
    <property type="match status" value="1"/>
</dbReference>
<sequence length="141" mass="15759">MEGMDTHEKGKYFSPNRFWLKVGRMAKKAGQVVVYAGLLLYYTLQKDDLPVKAKTTIIGALGYFILPLDLIPDMAAGIGFTDDLSALGAALFQVAMYVDDNIKEQAKQTLRLWFGEDVDTALLDEKLQVVQKHESKETNEA</sequence>
<evidence type="ECO:0000259" key="5">
    <source>
        <dbReference type="Pfam" id="PF06803"/>
    </source>
</evidence>
<comment type="subcellular location">
    <subcellularLocation>
        <location evidence="1">Endomembrane system</location>
        <topology evidence="1">Multi-pass membrane protein</topology>
    </subcellularLocation>
</comment>
<evidence type="ECO:0000256" key="4">
    <source>
        <dbReference type="ARBA" id="ARBA00023136"/>
    </source>
</evidence>
<protein>
    <submittedName>
        <fullName evidence="6">YkvA family protein</fullName>
    </submittedName>
</protein>
<evidence type="ECO:0000313" key="7">
    <source>
        <dbReference type="Proteomes" id="UP001589836"/>
    </source>
</evidence>
<evidence type="ECO:0000256" key="3">
    <source>
        <dbReference type="ARBA" id="ARBA00022989"/>
    </source>
</evidence>
<keyword evidence="7" id="KW-1185">Reference proteome</keyword>
<reference evidence="6 7" key="1">
    <citation type="submission" date="2024-09" db="EMBL/GenBank/DDBJ databases">
        <authorList>
            <person name="Sun Q."/>
            <person name="Mori K."/>
        </authorList>
    </citation>
    <scope>NUCLEOTIDE SEQUENCE [LARGE SCALE GENOMIC DNA]</scope>
    <source>
        <strain evidence="6 7">NCAIM B.02529</strain>
    </source>
</reference>
<evidence type="ECO:0000256" key="1">
    <source>
        <dbReference type="ARBA" id="ARBA00004127"/>
    </source>
</evidence>
<proteinExistence type="predicted"/>
<name>A0ABV6LPP1_9BACI</name>
<dbReference type="Proteomes" id="UP001589836">
    <property type="component" value="Unassembled WGS sequence"/>
</dbReference>
<organism evidence="6 7">
    <name type="scientific">Pontibacillus salicampi</name>
    <dbReference type="NCBI Taxonomy" id="1449801"/>
    <lineage>
        <taxon>Bacteria</taxon>
        <taxon>Bacillati</taxon>
        <taxon>Bacillota</taxon>
        <taxon>Bacilli</taxon>
        <taxon>Bacillales</taxon>
        <taxon>Bacillaceae</taxon>
        <taxon>Pontibacillus</taxon>
    </lineage>
</organism>
<gene>
    <name evidence="6" type="ORF">ACFFGV_12375</name>
</gene>
<keyword evidence="3" id="KW-1133">Transmembrane helix</keyword>
<keyword evidence="2" id="KW-0812">Transmembrane</keyword>
<dbReference type="EMBL" id="JBHLTP010000011">
    <property type="protein sequence ID" value="MFC0524362.1"/>
    <property type="molecule type" value="Genomic_DNA"/>
</dbReference>
<evidence type="ECO:0000256" key="2">
    <source>
        <dbReference type="ARBA" id="ARBA00022692"/>
    </source>
</evidence>